<sequence length="405" mass="42385">MPKTPPSIFAQNGYGNFLGALLFNGISVQILTVSVGWQLYDLTRDPLDLGLVGLSQFAPALLLFLVTGSVADRFPRRLIMSICLALMGMVSGAFLLFTALGRITPPLVFGLIVVFGVARAFYNPTRQSLATNVVSAANLPRALALNSSAFKIATICGPVLGGLLFGVSAELAYGTGFACALVASLLILLVPAPAQRSAIAKQSWSEITAGLQFIRRQPIILGAISLDLFVGLLGGAFALLPVYARDILDVGALGLGLLRAAPAVGAITIGFCLMIMPIRRNAGRLMFLTVALFALATLVFALSKTVWISVVALVVVGGSDMISVVIRSTLVQLNTPDELRGRVNAVNVVFIGASNELGAFRAGTMAAVFGPVVAVAGGALAALGVCGLWWRYFPALRRANDLSGH</sequence>
<dbReference type="AlphaFoldDB" id="A0A1Y5RR41"/>
<feature type="domain" description="Major facilitator superfamily (MFS) profile" evidence="8">
    <location>
        <begin position="8"/>
        <end position="399"/>
    </location>
</feature>
<keyword evidence="6 7" id="KW-0472">Membrane</keyword>
<evidence type="ECO:0000256" key="2">
    <source>
        <dbReference type="ARBA" id="ARBA00022448"/>
    </source>
</evidence>
<dbReference type="PANTHER" id="PTHR23513:SF9">
    <property type="entry name" value="ENTEROBACTIN EXPORTER ENTS"/>
    <property type="match status" value="1"/>
</dbReference>
<dbReference type="InterPro" id="IPR010290">
    <property type="entry name" value="TM_effector"/>
</dbReference>
<evidence type="ECO:0000256" key="4">
    <source>
        <dbReference type="ARBA" id="ARBA00022692"/>
    </source>
</evidence>
<keyword evidence="2" id="KW-0813">Transport</keyword>
<keyword evidence="4 7" id="KW-0812">Transmembrane</keyword>
<dbReference type="PANTHER" id="PTHR23513">
    <property type="entry name" value="INTEGRAL MEMBRANE EFFLUX PROTEIN-RELATED"/>
    <property type="match status" value="1"/>
</dbReference>
<feature type="transmembrane region" description="Helical" evidence="7">
    <location>
        <begin position="78"/>
        <end position="97"/>
    </location>
</feature>
<evidence type="ECO:0000256" key="3">
    <source>
        <dbReference type="ARBA" id="ARBA00022475"/>
    </source>
</evidence>
<dbReference type="OrthoDB" id="9809918at2"/>
<evidence type="ECO:0000256" key="6">
    <source>
        <dbReference type="ARBA" id="ARBA00023136"/>
    </source>
</evidence>
<reference evidence="9 10" key="1">
    <citation type="submission" date="2017-03" db="EMBL/GenBank/DDBJ databases">
        <authorList>
            <person name="Afonso C.L."/>
            <person name="Miller P.J."/>
            <person name="Scott M.A."/>
            <person name="Spackman E."/>
            <person name="Goraichik I."/>
            <person name="Dimitrov K.M."/>
            <person name="Suarez D.L."/>
            <person name="Swayne D.E."/>
        </authorList>
    </citation>
    <scope>NUCLEOTIDE SEQUENCE [LARGE SCALE GENOMIC DNA]</scope>
    <source>
        <strain evidence="9 10">CECT 8620</strain>
    </source>
</reference>
<dbReference type="RefSeq" id="WP_143267399.1">
    <property type="nucleotide sequence ID" value="NZ_FWFS01000002.1"/>
</dbReference>
<feature type="transmembrane region" description="Helical" evidence="7">
    <location>
        <begin position="46"/>
        <end position="66"/>
    </location>
</feature>
<keyword evidence="10" id="KW-1185">Reference proteome</keyword>
<evidence type="ECO:0000313" key="9">
    <source>
        <dbReference type="EMBL" id="SLN22979.1"/>
    </source>
</evidence>
<dbReference type="GO" id="GO:0005886">
    <property type="term" value="C:plasma membrane"/>
    <property type="evidence" value="ECO:0007669"/>
    <property type="project" value="UniProtKB-SubCell"/>
</dbReference>
<feature type="transmembrane region" description="Helical" evidence="7">
    <location>
        <begin position="21"/>
        <end position="40"/>
    </location>
</feature>
<organism evidence="9 10">
    <name type="scientific">Aquimixticola soesokkakensis</name>
    <dbReference type="NCBI Taxonomy" id="1519096"/>
    <lineage>
        <taxon>Bacteria</taxon>
        <taxon>Pseudomonadati</taxon>
        <taxon>Pseudomonadota</taxon>
        <taxon>Alphaproteobacteria</taxon>
        <taxon>Rhodobacterales</taxon>
        <taxon>Paracoccaceae</taxon>
        <taxon>Aquimixticola</taxon>
    </lineage>
</organism>
<feature type="transmembrane region" description="Helical" evidence="7">
    <location>
        <begin position="368"/>
        <end position="390"/>
    </location>
</feature>
<dbReference type="Pfam" id="PF05977">
    <property type="entry name" value="MFS_3"/>
    <property type="match status" value="1"/>
</dbReference>
<feature type="transmembrane region" description="Helical" evidence="7">
    <location>
        <begin position="171"/>
        <end position="192"/>
    </location>
</feature>
<feature type="transmembrane region" description="Helical" evidence="7">
    <location>
        <begin position="219"/>
        <end position="244"/>
    </location>
</feature>
<evidence type="ECO:0000259" key="8">
    <source>
        <dbReference type="PROSITE" id="PS50850"/>
    </source>
</evidence>
<dbReference type="Gene3D" id="1.20.1250.20">
    <property type="entry name" value="MFS general substrate transporter like domains"/>
    <property type="match status" value="1"/>
</dbReference>
<dbReference type="PROSITE" id="PS50850">
    <property type="entry name" value="MFS"/>
    <property type="match status" value="1"/>
</dbReference>
<gene>
    <name evidence="9" type="ORF">AQS8620_00642</name>
</gene>
<accession>A0A1Y5RR41</accession>
<dbReference type="GO" id="GO:0022857">
    <property type="term" value="F:transmembrane transporter activity"/>
    <property type="evidence" value="ECO:0007669"/>
    <property type="project" value="InterPro"/>
</dbReference>
<evidence type="ECO:0000313" key="10">
    <source>
        <dbReference type="Proteomes" id="UP000193862"/>
    </source>
</evidence>
<dbReference type="CDD" id="cd06173">
    <property type="entry name" value="MFS_MefA_like"/>
    <property type="match status" value="1"/>
</dbReference>
<feature type="transmembrane region" description="Helical" evidence="7">
    <location>
        <begin position="103"/>
        <end position="122"/>
    </location>
</feature>
<dbReference type="SUPFAM" id="SSF103473">
    <property type="entry name" value="MFS general substrate transporter"/>
    <property type="match status" value="1"/>
</dbReference>
<name>A0A1Y5RR41_9RHOB</name>
<protein>
    <submittedName>
        <fullName evidence="9">Enterobactin exporter EntS</fullName>
    </submittedName>
</protein>
<dbReference type="Proteomes" id="UP000193862">
    <property type="component" value="Unassembled WGS sequence"/>
</dbReference>
<evidence type="ECO:0000256" key="7">
    <source>
        <dbReference type="SAM" id="Phobius"/>
    </source>
</evidence>
<evidence type="ECO:0000256" key="1">
    <source>
        <dbReference type="ARBA" id="ARBA00004651"/>
    </source>
</evidence>
<evidence type="ECO:0000256" key="5">
    <source>
        <dbReference type="ARBA" id="ARBA00022989"/>
    </source>
</evidence>
<dbReference type="InterPro" id="IPR020846">
    <property type="entry name" value="MFS_dom"/>
</dbReference>
<feature type="transmembrane region" description="Helical" evidence="7">
    <location>
        <begin position="285"/>
        <end position="302"/>
    </location>
</feature>
<feature type="transmembrane region" description="Helical" evidence="7">
    <location>
        <begin position="143"/>
        <end position="165"/>
    </location>
</feature>
<dbReference type="EMBL" id="FWFS01000002">
    <property type="protein sequence ID" value="SLN22979.1"/>
    <property type="molecule type" value="Genomic_DNA"/>
</dbReference>
<keyword evidence="3" id="KW-1003">Cell membrane</keyword>
<comment type="subcellular location">
    <subcellularLocation>
        <location evidence="1">Cell membrane</location>
        <topology evidence="1">Multi-pass membrane protein</topology>
    </subcellularLocation>
</comment>
<feature type="transmembrane region" description="Helical" evidence="7">
    <location>
        <begin position="250"/>
        <end position="273"/>
    </location>
</feature>
<proteinExistence type="predicted"/>
<keyword evidence="5 7" id="KW-1133">Transmembrane helix</keyword>
<dbReference type="InterPro" id="IPR036259">
    <property type="entry name" value="MFS_trans_sf"/>
</dbReference>